<evidence type="ECO:0000313" key="3">
    <source>
        <dbReference type="Proteomes" id="UP001497512"/>
    </source>
</evidence>
<dbReference type="Proteomes" id="UP001497512">
    <property type="component" value="Chromosome 5"/>
</dbReference>
<dbReference type="EMBL" id="OZ019897">
    <property type="protein sequence ID" value="CAK9225632.1"/>
    <property type="molecule type" value="Genomic_DNA"/>
</dbReference>
<gene>
    <name evidence="2" type="ORF">CSSPTR1EN2_LOCUS17746</name>
</gene>
<name>A0ABP0UML6_9BRYO</name>
<feature type="compositionally biased region" description="Low complexity" evidence="1">
    <location>
        <begin position="53"/>
        <end position="62"/>
    </location>
</feature>
<evidence type="ECO:0000313" key="2">
    <source>
        <dbReference type="EMBL" id="CAK9225632.1"/>
    </source>
</evidence>
<accession>A0ABP0UML6</accession>
<feature type="compositionally biased region" description="Basic and acidic residues" evidence="1">
    <location>
        <begin position="30"/>
        <end position="39"/>
    </location>
</feature>
<proteinExistence type="predicted"/>
<organism evidence="2 3">
    <name type="scientific">Sphagnum troendelagicum</name>
    <dbReference type="NCBI Taxonomy" id="128251"/>
    <lineage>
        <taxon>Eukaryota</taxon>
        <taxon>Viridiplantae</taxon>
        <taxon>Streptophyta</taxon>
        <taxon>Embryophyta</taxon>
        <taxon>Bryophyta</taxon>
        <taxon>Sphagnophytina</taxon>
        <taxon>Sphagnopsida</taxon>
        <taxon>Sphagnales</taxon>
        <taxon>Sphagnaceae</taxon>
        <taxon>Sphagnum</taxon>
    </lineage>
</organism>
<feature type="compositionally biased region" description="Basic and acidic residues" evidence="1">
    <location>
        <begin position="71"/>
        <end position="83"/>
    </location>
</feature>
<keyword evidence="3" id="KW-1185">Reference proteome</keyword>
<evidence type="ECO:0000256" key="1">
    <source>
        <dbReference type="SAM" id="MobiDB-lite"/>
    </source>
</evidence>
<sequence>MLCGYGGNPMFNRVRLVGWVGTQLRMWPRKADDCRDPRWHTRRISGSSRLNTSLAPSSVSSSARHHPRPNPRPDSDLNPRPDPSHVYCPGVEMRSERERERKGEDDGDGAEGVRQKKKKGWGIVQRFWQGTQGIESCV</sequence>
<protein>
    <submittedName>
        <fullName evidence="2">Uncharacterized protein</fullName>
    </submittedName>
</protein>
<feature type="region of interest" description="Disordered" evidence="1">
    <location>
        <begin position="30"/>
        <end position="119"/>
    </location>
</feature>
<reference evidence="2" key="1">
    <citation type="submission" date="2024-02" db="EMBL/GenBank/DDBJ databases">
        <authorList>
            <consortium name="ELIXIR-Norway"/>
            <consortium name="Elixir Norway"/>
        </authorList>
    </citation>
    <scope>NUCLEOTIDE SEQUENCE</scope>
</reference>
<feature type="compositionally biased region" description="Basic and acidic residues" evidence="1">
    <location>
        <begin position="93"/>
        <end position="104"/>
    </location>
</feature>